<keyword evidence="2" id="KW-1185">Reference proteome</keyword>
<sequence length="141" mass="15397">MVTTHYYYLKPGALGTSGFAYCTGQSMSEAEIEVERLPRTMSLPLALISGRKVSEQATQLGLGTYIGSSELLLALSVEIYAMLLGEAISRAWEIRTLEPVRVSGAVPLLHITSFEISQVSVKYALDFVIYHDGGRRAPLSI</sequence>
<reference evidence="1 2" key="1">
    <citation type="journal article" date="2017" name="Genome Biol. Evol.">
        <title>Phytophthora megakarya and P. palmivora, closely related causal agents of cacao black pod rot, underwent increases in genome sizes and gene numbers by different mechanisms.</title>
        <authorList>
            <person name="Ali S.S."/>
            <person name="Shao J."/>
            <person name="Lary D.J."/>
            <person name="Kronmiller B."/>
            <person name="Shen D."/>
            <person name="Strem M.D."/>
            <person name="Amoako-Attah I."/>
            <person name="Akrofi A.Y."/>
            <person name="Begoude B.A."/>
            <person name="Ten Hoopen G.M."/>
            <person name="Coulibaly K."/>
            <person name="Kebe B.I."/>
            <person name="Melnick R.L."/>
            <person name="Guiltinan M.J."/>
            <person name="Tyler B.M."/>
            <person name="Meinhardt L.W."/>
            <person name="Bailey B.A."/>
        </authorList>
    </citation>
    <scope>NUCLEOTIDE SEQUENCE [LARGE SCALE GENOMIC DNA]</scope>
    <source>
        <strain evidence="2">sbr112.9</strain>
    </source>
</reference>
<evidence type="ECO:0000313" key="1">
    <source>
        <dbReference type="EMBL" id="POM76080.1"/>
    </source>
</evidence>
<evidence type="ECO:0000313" key="2">
    <source>
        <dbReference type="Proteomes" id="UP000237271"/>
    </source>
</evidence>
<name>A0A2P4YE36_9STRA</name>
<accession>A0A2P4YE36</accession>
<dbReference type="OrthoDB" id="129835at2759"/>
<protein>
    <submittedName>
        <fullName evidence="1">Uncharacterized protein</fullName>
    </submittedName>
</protein>
<dbReference type="EMBL" id="NCKW01003545">
    <property type="protein sequence ID" value="POM76080.1"/>
    <property type="molecule type" value="Genomic_DNA"/>
</dbReference>
<comment type="caution">
    <text evidence="1">The sequence shown here is derived from an EMBL/GenBank/DDBJ whole genome shotgun (WGS) entry which is preliminary data.</text>
</comment>
<dbReference type="Proteomes" id="UP000237271">
    <property type="component" value="Unassembled WGS sequence"/>
</dbReference>
<gene>
    <name evidence="1" type="ORF">PHPALM_6726</name>
</gene>
<proteinExistence type="predicted"/>
<organism evidence="1 2">
    <name type="scientific">Phytophthora palmivora</name>
    <dbReference type="NCBI Taxonomy" id="4796"/>
    <lineage>
        <taxon>Eukaryota</taxon>
        <taxon>Sar</taxon>
        <taxon>Stramenopiles</taxon>
        <taxon>Oomycota</taxon>
        <taxon>Peronosporomycetes</taxon>
        <taxon>Peronosporales</taxon>
        <taxon>Peronosporaceae</taxon>
        <taxon>Phytophthora</taxon>
    </lineage>
</organism>
<dbReference type="AlphaFoldDB" id="A0A2P4YE36"/>